<gene>
    <name evidence="1" type="ORF">FS320_36045</name>
</gene>
<proteinExistence type="predicted"/>
<dbReference type="Proteomes" id="UP000403266">
    <property type="component" value="Unassembled WGS sequence"/>
</dbReference>
<dbReference type="Gene3D" id="3.40.1350.10">
    <property type="match status" value="1"/>
</dbReference>
<organism evidence="1 2">
    <name type="scientific">Microvirga tunisiensis</name>
    <dbReference type="NCBI Taxonomy" id="2108360"/>
    <lineage>
        <taxon>Bacteria</taxon>
        <taxon>Pseudomonadati</taxon>
        <taxon>Pseudomonadota</taxon>
        <taxon>Alphaproteobacteria</taxon>
        <taxon>Hyphomicrobiales</taxon>
        <taxon>Methylobacteriaceae</taxon>
        <taxon>Microvirga</taxon>
    </lineage>
</organism>
<dbReference type="OrthoDB" id="6997828at2"/>
<protein>
    <submittedName>
        <fullName evidence="1">DUF4365 domain-containing protein</fullName>
    </submittedName>
</protein>
<name>A0A5N7MTJ7_9HYPH</name>
<evidence type="ECO:0000313" key="1">
    <source>
        <dbReference type="EMBL" id="MPR30311.1"/>
    </source>
</evidence>
<dbReference type="RefSeq" id="WP_152717160.1">
    <property type="nucleotide sequence ID" value="NZ_VOSJ01000371.1"/>
</dbReference>
<accession>A0A5N7MTJ7</accession>
<comment type="caution">
    <text evidence="1">The sequence shown here is derived from an EMBL/GenBank/DDBJ whole genome shotgun (WGS) entry which is preliminary data.</text>
</comment>
<reference evidence="1 2" key="1">
    <citation type="journal article" date="2019" name="Syst. Appl. Microbiol.">
        <title>Microvirga tunisiensis sp. nov., a root nodule symbiotic bacterium isolated from Lupinus micranthus and L. luteus grown in Northern Tunisia.</title>
        <authorList>
            <person name="Msaddak A."/>
            <person name="Rejili M."/>
            <person name="Duran D."/>
            <person name="Mars M."/>
            <person name="Palacios J.M."/>
            <person name="Ruiz-Argueso T."/>
            <person name="Rey L."/>
            <person name="Imperial J."/>
        </authorList>
    </citation>
    <scope>NUCLEOTIDE SEQUENCE [LARGE SCALE GENOMIC DNA]</scope>
    <source>
        <strain evidence="1 2">Lmie10</strain>
    </source>
</reference>
<dbReference type="AlphaFoldDB" id="A0A5N7MTJ7"/>
<dbReference type="EMBL" id="VOSK01000342">
    <property type="protein sequence ID" value="MPR30311.1"/>
    <property type="molecule type" value="Genomic_DNA"/>
</dbReference>
<dbReference type="InterPro" id="IPR011856">
    <property type="entry name" value="tRNA_endonuc-like_dom_sf"/>
</dbReference>
<evidence type="ECO:0000313" key="2">
    <source>
        <dbReference type="Proteomes" id="UP000403266"/>
    </source>
</evidence>
<keyword evidence="2" id="KW-1185">Reference proteome</keyword>
<dbReference type="GO" id="GO:0003676">
    <property type="term" value="F:nucleic acid binding"/>
    <property type="evidence" value="ECO:0007669"/>
    <property type="project" value="InterPro"/>
</dbReference>
<sequence length="169" mass="19130">MDLVRTTVAVPTWAHLDTLRLGKWGEYFAKMAFVRAGLDVYSPEVDDRAIDALIRIPNDPPRYLEVQVKTIRAAKSGYIFMRKRHFAIRPDSFLALVHLAEGAEADLYLIPSLAWRTPNPPFADRDYEGKKSEPEYGLTISPAALQTLQPYLFSNVVRELIAGTWPSQP</sequence>